<evidence type="ECO:0000256" key="1">
    <source>
        <dbReference type="ARBA" id="ARBA00001971"/>
    </source>
</evidence>
<evidence type="ECO:0000256" key="4">
    <source>
        <dbReference type="ARBA" id="ARBA00022617"/>
    </source>
</evidence>
<dbReference type="PRINTS" id="PR01686">
    <property type="entry name" value="EP450ICYP2D"/>
</dbReference>
<dbReference type="CDD" id="cd11026">
    <property type="entry name" value="CYP2"/>
    <property type="match status" value="1"/>
</dbReference>
<proteinExistence type="inferred from homology"/>
<keyword evidence="4 10" id="KW-0349">Heme</keyword>
<dbReference type="InterPro" id="IPR036396">
    <property type="entry name" value="Cyt_P450_sf"/>
</dbReference>
<keyword evidence="5 10" id="KW-0479">Metal-binding</keyword>
<dbReference type="GO" id="GO:0005506">
    <property type="term" value="F:iron ion binding"/>
    <property type="evidence" value="ECO:0007669"/>
    <property type="project" value="InterPro"/>
</dbReference>
<evidence type="ECO:0000313" key="12">
    <source>
        <dbReference type="Ensembl" id="ENSGWIP00000009069.1"/>
    </source>
</evidence>
<reference evidence="12" key="1">
    <citation type="submission" date="2020-06" db="EMBL/GenBank/DDBJ databases">
        <authorList>
            <consortium name="Wellcome Sanger Institute Data Sharing"/>
        </authorList>
    </citation>
    <scope>NUCLEOTIDE SEQUENCE [LARGE SCALE GENOMIC DNA]</scope>
</reference>
<keyword evidence="7 10" id="KW-0408">Iron</keyword>
<dbReference type="SUPFAM" id="SSF48264">
    <property type="entry name" value="Cytochrome P450"/>
    <property type="match status" value="1"/>
</dbReference>
<dbReference type="InterPro" id="IPR001128">
    <property type="entry name" value="Cyt_P450"/>
</dbReference>
<dbReference type="GO" id="GO:0016020">
    <property type="term" value="C:membrane"/>
    <property type="evidence" value="ECO:0007669"/>
    <property type="project" value="UniProtKB-SubCell"/>
</dbReference>
<feature type="binding site" description="axial binding residue" evidence="10">
    <location>
        <position position="438"/>
    </location>
    <ligand>
        <name>heme</name>
        <dbReference type="ChEBI" id="CHEBI:30413"/>
    </ligand>
    <ligandPart>
        <name>Fe</name>
        <dbReference type="ChEBI" id="CHEBI:18248"/>
    </ligandPart>
</feature>
<name>A0A8C5DMF7_GOUWI</name>
<keyword evidence="9" id="KW-0472">Membrane</keyword>
<dbReference type="Pfam" id="PF00067">
    <property type="entry name" value="p450"/>
    <property type="match status" value="1"/>
</dbReference>
<dbReference type="PANTHER" id="PTHR24300">
    <property type="entry name" value="CYTOCHROME P450 508A4-RELATED"/>
    <property type="match status" value="1"/>
</dbReference>
<dbReference type="InterPro" id="IPR050182">
    <property type="entry name" value="Cytochrome_P450_fam2"/>
</dbReference>
<dbReference type="PRINTS" id="PR00463">
    <property type="entry name" value="EP450I"/>
</dbReference>
<dbReference type="PANTHER" id="PTHR24300:SF301">
    <property type="entry name" value="CYP2J25 PROTEIN-RELATED"/>
    <property type="match status" value="1"/>
</dbReference>
<dbReference type="Proteomes" id="UP000694680">
    <property type="component" value="Chromosome 4"/>
</dbReference>
<dbReference type="GO" id="GO:0016712">
    <property type="term" value="F:oxidoreductase activity, acting on paired donors, with incorporation or reduction of molecular oxygen, reduced flavin or flavoprotein as one donor, and incorporation of one atom of oxygen"/>
    <property type="evidence" value="ECO:0007669"/>
    <property type="project" value="InterPro"/>
</dbReference>
<keyword evidence="8 11" id="KW-0503">Monooxygenase</keyword>
<comment type="cofactor">
    <cofactor evidence="1 10">
        <name>heme</name>
        <dbReference type="ChEBI" id="CHEBI:30413"/>
    </cofactor>
</comment>
<evidence type="ECO:0000256" key="8">
    <source>
        <dbReference type="ARBA" id="ARBA00023033"/>
    </source>
</evidence>
<dbReference type="PROSITE" id="PS00086">
    <property type="entry name" value="CYTOCHROME_P450"/>
    <property type="match status" value="1"/>
</dbReference>
<reference evidence="12" key="3">
    <citation type="submission" date="2025-09" db="UniProtKB">
        <authorList>
            <consortium name="Ensembl"/>
        </authorList>
    </citation>
    <scope>IDENTIFICATION</scope>
</reference>
<evidence type="ECO:0000256" key="11">
    <source>
        <dbReference type="RuleBase" id="RU000461"/>
    </source>
</evidence>
<evidence type="ECO:0000256" key="5">
    <source>
        <dbReference type="ARBA" id="ARBA00022723"/>
    </source>
</evidence>
<dbReference type="Gene3D" id="1.10.630.10">
    <property type="entry name" value="Cytochrome P450"/>
    <property type="match status" value="1"/>
</dbReference>
<keyword evidence="13" id="KW-1185">Reference proteome</keyword>
<evidence type="ECO:0000256" key="2">
    <source>
        <dbReference type="ARBA" id="ARBA00004370"/>
    </source>
</evidence>
<evidence type="ECO:0000256" key="7">
    <source>
        <dbReference type="ARBA" id="ARBA00023004"/>
    </source>
</evidence>
<evidence type="ECO:0000256" key="9">
    <source>
        <dbReference type="ARBA" id="ARBA00023136"/>
    </source>
</evidence>
<dbReference type="AlphaFoldDB" id="A0A8C5DMF7"/>
<reference evidence="12" key="2">
    <citation type="submission" date="2025-08" db="UniProtKB">
        <authorList>
            <consortium name="Ensembl"/>
        </authorList>
    </citation>
    <scope>IDENTIFICATION</scope>
</reference>
<comment type="similarity">
    <text evidence="3 11">Belongs to the cytochrome P450 family.</text>
</comment>
<protein>
    <submittedName>
        <fullName evidence="12">Cytochrome P450 2J5-like</fullName>
    </submittedName>
</protein>
<sequence>KLLYNLSSDYVLLFLCMFLLLVDVWKNRVPSNFPPGPYALPLIGDLHRIKQGQIHLTFTKFAQKYGSIFSLRLFGGRVVVLDGYKSVKEALIQRGEDFTERPFIPLFSEIAGNKGLVLSNGHMWKQQRRFALHTLRNFGLGKKSLELCIQQECHYLSEAFADHQCNPFNAQILVNTAVSNIICCLVFGERYEYTDEQHVFILKTFNELLYLEGGIWGQIFNLAPWLMRRLPGPHQRIFTLTDKLLDFIQAKIKKHQQNLDPSSSRDYIDSFLIQMAEKNDNETGFDLTNLCFCTLDLFVAGTETTTTTLNWGLLYMIHYPEVQERVHAEIDSVIGSSRQPSMSDRENMPYTEAVIQETQRMGNILPLNLAHMANKDTTLGQYKIPKGTMVLPTLNSVLHDESIWETPHTFNPQHFLDDDGNSRKREGFIPFSLGKRMCLGEPLAKMELFLFFTSLIQKFKFTPPAGEKSSLEFVLGSTHCPKPFRICAIPR</sequence>
<dbReference type="InterPro" id="IPR002401">
    <property type="entry name" value="Cyt_P450_E_grp-I"/>
</dbReference>
<comment type="subcellular location">
    <subcellularLocation>
        <location evidence="2">Membrane</location>
    </subcellularLocation>
</comment>
<dbReference type="FunFam" id="1.10.630.10:FF:000004">
    <property type="entry name" value="cytochrome P450 2D15 isoform X1"/>
    <property type="match status" value="1"/>
</dbReference>
<keyword evidence="6 11" id="KW-0560">Oxidoreductase</keyword>
<dbReference type="InterPro" id="IPR017972">
    <property type="entry name" value="Cyt_P450_CS"/>
</dbReference>
<evidence type="ECO:0000256" key="3">
    <source>
        <dbReference type="ARBA" id="ARBA00010617"/>
    </source>
</evidence>
<dbReference type="Ensembl" id="ENSGWIT00000010124.1">
    <property type="protein sequence ID" value="ENSGWIP00000009069.1"/>
    <property type="gene ID" value="ENSGWIG00000005188.1"/>
</dbReference>
<accession>A0A8C5DMF7</accession>
<dbReference type="GO" id="GO:0005737">
    <property type="term" value="C:cytoplasm"/>
    <property type="evidence" value="ECO:0007669"/>
    <property type="project" value="TreeGrafter"/>
</dbReference>
<dbReference type="GO" id="GO:0020037">
    <property type="term" value="F:heme binding"/>
    <property type="evidence" value="ECO:0007669"/>
    <property type="project" value="InterPro"/>
</dbReference>
<dbReference type="GO" id="GO:0006805">
    <property type="term" value="P:xenobiotic metabolic process"/>
    <property type="evidence" value="ECO:0007669"/>
    <property type="project" value="TreeGrafter"/>
</dbReference>
<organism evidence="12 13">
    <name type="scientific">Gouania willdenowi</name>
    <name type="common">Blunt-snouted clingfish</name>
    <name type="synonym">Lepadogaster willdenowi</name>
    <dbReference type="NCBI Taxonomy" id="441366"/>
    <lineage>
        <taxon>Eukaryota</taxon>
        <taxon>Metazoa</taxon>
        <taxon>Chordata</taxon>
        <taxon>Craniata</taxon>
        <taxon>Vertebrata</taxon>
        <taxon>Euteleostomi</taxon>
        <taxon>Actinopterygii</taxon>
        <taxon>Neopterygii</taxon>
        <taxon>Teleostei</taxon>
        <taxon>Neoteleostei</taxon>
        <taxon>Acanthomorphata</taxon>
        <taxon>Ovalentaria</taxon>
        <taxon>Blenniimorphae</taxon>
        <taxon>Blenniiformes</taxon>
        <taxon>Gobiesocoidei</taxon>
        <taxon>Gobiesocidae</taxon>
        <taxon>Gobiesocinae</taxon>
        <taxon>Gouania</taxon>
    </lineage>
</organism>
<evidence type="ECO:0000313" key="13">
    <source>
        <dbReference type="Proteomes" id="UP000694680"/>
    </source>
</evidence>
<evidence type="ECO:0000256" key="10">
    <source>
        <dbReference type="PIRSR" id="PIRSR602401-1"/>
    </source>
</evidence>
<gene>
    <name evidence="12" type="primary">LOC114461860</name>
</gene>
<evidence type="ECO:0000256" key="6">
    <source>
        <dbReference type="ARBA" id="ARBA00023002"/>
    </source>
</evidence>
<dbReference type="PRINTS" id="PR00385">
    <property type="entry name" value="P450"/>
</dbReference>
<dbReference type="GO" id="GO:0006082">
    <property type="term" value="P:organic acid metabolic process"/>
    <property type="evidence" value="ECO:0007669"/>
    <property type="project" value="TreeGrafter"/>
</dbReference>
<dbReference type="InterPro" id="IPR008069">
    <property type="entry name" value="Cyt_P450_E_grp-I_CYP2D-like"/>
</dbReference>